<geneLocation type="plasmid" evidence="2">
    <name>prgalie4872a</name>
</geneLocation>
<accession>A0A1L5NPK3</accession>
<proteinExistence type="predicted"/>
<evidence type="ECO:0000313" key="2">
    <source>
        <dbReference type="Proteomes" id="UP000184749"/>
    </source>
</evidence>
<name>A0A1L5NPK3_9HYPH</name>
<evidence type="ECO:0000313" key="1">
    <source>
        <dbReference type="EMBL" id="APO69823.1"/>
    </source>
</evidence>
<gene>
    <name evidence="1" type="ORF">IE4872_PA00076</name>
</gene>
<keyword evidence="1" id="KW-0614">Plasmid</keyword>
<organism evidence="1 2">
    <name type="scientific">Rhizobium gallicum</name>
    <dbReference type="NCBI Taxonomy" id="56730"/>
    <lineage>
        <taxon>Bacteria</taxon>
        <taxon>Pseudomonadati</taxon>
        <taxon>Pseudomonadota</taxon>
        <taxon>Alphaproteobacteria</taxon>
        <taxon>Hyphomicrobiales</taxon>
        <taxon>Rhizobiaceae</taxon>
        <taxon>Rhizobium/Agrobacterium group</taxon>
        <taxon>Rhizobium</taxon>
    </lineage>
</organism>
<dbReference type="EMBL" id="CP017102">
    <property type="protein sequence ID" value="APO69823.1"/>
    <property type="molecule type" value="Genomic_DNA"/>
</dbReference>
<protein>
    <submittedName>
        <fullName evidence="1">Uncharacterized protein</fullName>
    </submittedName>
</protein>
<sequence length="58" mass="6441">MPCATDNSSSGTICLRGQIPTVKHTLSDEQFAAHKSQGSQRLKITNFVYIIWLFCALL</sequence>
<dbReference type="AlphaFoldDB" id="A0A1L5NPK3"/>
<dbReference type="Proteomes" id="UP000184749">
    <property type="component" value="Plasmid pRgalIE4872a"/>
</dbReference>
<reference evidence="1 2" key="1">
    <citation type="submission" date="2016-09" db="EMBL/GenBank/DDBJ databases">
        <title>The complete genome sequences of Rhizobium gallicum, symbiovars gallicum and phaseoli, symbionts associated to common bean (Phaseolus vulgaris).</title>
        <authorList>
            <person name="Bustos P."/>
            <person name="Santamaria R.I."/>
            <person name="Perez-Carrascal O.M."/>
            <person name="Juarez S."/>
            <person name="Lozano L."/>
            <person name="Martinez-Flores I."/>
            <person name="Martinez-Romero E."/>
            <person name="Cevallos M."/>
            <person name="Romero D."/>
            <person name="Davila G."/>
            <person name="Gonzalez V."/>
        </authorList>
    </citation>
    <scope>NUCLEOTIDE SEQUENCE [LARGE SCALE GENOMIC DNA]</scope>
    <source>
        <strain evidence="1 2">IE4872</strain>
        <plasmid evidence="2">prgalie4872a</plasmid>
    </source>
</reference>